<dbReference type="Gene3D" id="1.25.40.710">
    <property type="match status" value="1"/>
</dbReference>
<gene>
    <name evidence="2" type="ORF">DUNSADRAFT_13193</name>
</gene>
<dbReference type="InterPro" id="IPR046939">
    <property type="entry name" value="TPPII_C_sf"/>
</dbReference>
<keyword evidence="3" id="KW-1185">Reference proteome</keyword>
<feature type="region of interest" description="Disordered" evidence="1">
    <location>
        <begin position="138"/>
        <end position="180"/>
    </location>
</feature>
<sequence length="308" mass="32161">MDLNNPAQADLYHKQVKQLKEASPTHLPLLIEHVRKLDAQAPKPGESKSSSQKVAAAKAVVAAAEEAIAAVDAREIAVATAVKNAEDTPELKAAKKEAEGKRDVLCEALHRKATALLQIEEELDYPGAAAPWNPCAAAGSTGTTSATGSAVASEGVSMEATSGAEGTEEREGTGSSQAAAVPQMPAAGAGVADKSAFDTALFELRKLVDTSEGAYLPLHAKAEARASRPGNALRSVERAIDLIKDGKKPSGPSSSGSVSFPSLRALYDWRHAILRAPSPHGVGNLTLHLADLDSQMMAKRFPITQSMF</sequence>
<comment type="caution">
    <text evidence="2">The sequence shown here is derived from an EMBL/GenBank/DDBJ whole genome shotgun (WGS) entry which is preliminary data.</text>
</comment>
<accession>A0ABQ7G9U1</accession>
<evidence type="ECO:0000313" key="3">
    <source>
        <dbReference type="Proteomes" id="UP000815325"/>
    </source>
</evidence>
<feature type="compositionally biased region" description="Low complexity" evidence="1">
    <location>
        <begin position="138"/>
        <end position="165"/>
    </location>
</feature>
<dbReference type="Proteomes" id="UP000815325">
    <property type="component" value="Unassembled WGS sequence"/>
</dbReference>
<evidence type="ECO:0000313" key="2">
    <source>
        <dbReference type="EMBL" id="KAF5831377.1"/>
    </source>
</evidence>
<organism evidence="2 3">
    <name type="scientific">Dunaliella salina</name>
    <name type="common">Green alga</name>
    <name type="synonym">Protococcus salinus</name>
    <dbReference type="NCBI Taxonomy" id="3046"/>
    <lineage>
        <taxon>Eukaryota</taxon>
        <taxon>Viridiplantae</taxon>
        <taxon>Chlorophyta</taxon>
        <taxon>core chlorophytes</taxon>
        <taxon>Chlorophyceae</taxon>
        <taxon>CS clade</taxon>
        <taxon>Chlamydomonadales</taxon>
        <taxon>Dunaliellaceae</taxon>
        <taxon>Dunaliella</taxon>
    </lineage>
</organism>
<name>A0ABQ7G9U1_DUNSA</name>
<reference evidence="2" key="1">
    <citation type="submission" date="2017-08" db="EMBL/GenBank/DDBJ databases">
        <authorList>
            <person name="Polle J.E."/>
            <person name="Barry K."/>
            <person name="Cushman J."/>
            <person name="Schmutz J."/>
            <person name="Tran D."/>
            <person name="Hathwaick L.T."/>
            <person name="Yim W.C."/>
            <person name="Jenkins J."/>
            <person name="Mckie-Krisberg Z.M."/>
            <person name="Prochnik S."/>
            <person name="Lindquist E."/>
            <person name="Dockter R.B."/>
            <person name="Adam C."/>
            <person name="Molina H."/>
            <person name="Bunkerborg J."/>
            <person name="Jin E."/>
            <person name="Buchheim M."/>
            <person name="Magnuson J."/>
        </authorList>
    </citation>
    <scope>NUCLEOTIDE SEQUENCE</scope>
    <source>
        <strain evidence="2">CCAP 19/18</strain>
    </source>
</reference>
<protein>
    <submittedName>
        <fullName evidence="2">Uncharacterized protein</fullName>
    </submittedName>
</protein>
<dbReference type="EMBL" id="MU069953">
    <property type="protein sequence ID" value="KAF5831377.1"/>
    <property type="molecule type" value="Genomic_DNA"/>
</dbReference>
<proteinExistence type="predicted"/>
<evidence type="ECO:0000256" key="1">
    <source>
        <dbReference type="SAM" id="MobiDB-lite"/>
    </source>
</evidence>